<sequence length="91" mass="9029">MTALSKKLFIAGAVAVAVSIGPGAAAANAEPVEVPLPDSAMLGELLAVGAQGLEVGKIIFSKLATGSGGDAVEYLTCEPNLYPAACGSLRR</sequence>
<reference evidence="2" key="1">
    <citation type="submission" date="2021-07" db="EMBL/GenBank/DDBJ databases">
        <title>Candidatus Kaistella beijingensis sp. nov. isolated from a municipal wastewater treatment plant is involved in sludge foaming.</title>
        <authorList>
            <person name="Song Y."/>
            <person name="Liu S.-J."/>
        </authorList>
    </citation>
    <scope>NUCLEOTIDE SEQUENCE</scope>
    <source>
        <strain evidence="2">DSM 43998</strain>
    </source>
</reference>
<accession>A0ABX8S8E0</accession>
<dbReference type="Proteomes" id="UP000887023">
    <property type="component" value="Chromosome"/>
</dbReference>
<dbReference type="RefSeq" id="WP_066467048.1">
    <property type="nucleotide sequence ID" value="NZ_CBCRUZ010000010.1"/>
</dbReference>
<gene>
    <name evidence="2" type="ORF">KV203_01060</name>
</gene>
<protein>
    <submittedName>
        <fullName evidence="2">Uncharacterized protein</fullName>
    </submittedName>
</protein>
<feature type="chain" id="PRO_5047388588" evidence="1">
    <location>
        <begin position="27"/>
        <end position="91"/>
    </location>
</feature>
<evidence type="ECO:0000313" key="3">
    <source>
        <dbReference type="Proteomes" id="UP000887023"/>
    </source>
</evidence>
<evidence type="ECO:0000313" key="2">
    <source>
        <dbReference type="EMBL" id="QXQ14084.1"/>
    </source>
</evidence>
<dbReference type="EMBL" id="CP079105">
    <property type="protein sequence ID" value="QXQ14084.1"/>
    <property type="molecule type" value="Genomic_DNA"/>
</dbReference>
<proteinExistence type="predicted"/>
<organism evidence="2 3">
    <name type="scientific">Skermania pinensis</name>
    <dbReference type="NCBI Taxonomy" id="39122"/>
    <lineage>
        <taxon>Bacteria</taxon>
        <taxon>Bacillati</taxon>
        <taxon>Actinomycetota</taxon>
        <taxon>Actinomycetes</taxon>
        <taxon>Mycobacteriales</taxon>
        <taxon>Gordoniaceae</taxon>
        <taxon>Skermania</taxon>
    </lineage>
</organism>
<feature type="signal peptide" evidence="1">
    <location>
        <begin position="1"/>
        <end position="26"/>
    </location>
</feature>
<evidence type="ECO:0000256" key="1">
    <source>
        <dbReference type="SAM" id="SignalP"/>
    </source>
</evidence>
<keyword evidence="1" id="KW-0732">Signal</keyword>
<keyword evidence="3" id="KW-1185">Reference proteome</keyword>
<name>A0ABX8S8E0_9ACTN</name>